<dbReference type="EMBL" id="JAQQWI010000002">
    <property type="protein sequence ID" value="KAK8037441.1"/>
    <property type="molecule type" value="Genomic_DNA"/>
</dbReference>
<sequence>MAKLLRQHFNLKGTGPGTYTVSRHNDWTRLPTQPDVLKTHIKFTRACKCTGGDVTIMQIKLGHLTSHLQVQYEQKEQAPGLGAGISGQRPDKARWPIGPHHGGLVPEAPPIAPDTRLRRRRGPQAGPEQATGHHARRDATADAAPYPGGGAPGRGVQHDGDAECRVQTAG</sequence>
<evidence type="ECO:0000256" key="1">
    <source>
        <dbReference type="SAM" id="MobiDB-lite"/>
    </source>
</evidence>
<organism evidence="2 3">
    <name type="scientific">Apiospora marii</name>
    <dbReference type="NCBI Taxonomy" id="335849"/>
    <lineage>
        <taxon>Eukaryota</taxon>
        <taxon>Fungi</taxon>
        <taxon>Dikarya</taxon>
        <taxon>Ascomycota</taxon>
        <taxon>Pezizomycotina</taxon>
        <taxon>Sordariomycetes</taxon>
        <taxon>Xylariomycetidae</taxon>
        <taxon>Amphisphaeriales</taxon>
        <taxon>Apiosporaceae</taxon>
        <taxon>Apiospora</taxon>
    </lineage>
</organism>
<comment type="caution">
    <text evidence="2">The sequence shown here is derived from an EMBL/GenBank/DDBJ whole genome shotgun (WGS) entry which is preliminary data.</text>
</comment>
<gene>
    <name evidence="2" type="ORF">PG991_000787</name>
</gene>
<protein>
    <submittedName>
        <fullName evidence="2">Uncharacterized protein</fullName>
    </submittedName>
</protein>
<accession>A0ABR1ST00</accession>
<dbReference type="Proteomes" id="UP001396898">
    <property type="component" value="Unassembled WGS sequence"/>
</dbReference>
<evidence type="ECO:0000313" key="3">
    <source>
        <dbReference type="Proteomes" id="UP001396898"/>
    </source>
</evidence>
<evidence type="ECO:0000313" key="2">
    <source>
        <dbReference type="EMBL" id="KAK8037441.1"/>
    </source>
</evidence>
<keyword evidence="3" id="KW-1185">Reference proteome</keyword>
<proteinExistence type="predicted"/>
<name>A0ABR1ST00_9PEZI</name>
<feature type="region of interest" description="Disordered" evidence="1">
    <location>
        <begin position="79"/>
        <end position="170"/>
    </location>
</feature>
<reference evidence="2 3" key="1">
    <citation type="submission" date="2023-01" db="EMBL/GenBank/DDBJ databases">
        <title>Analysis of 21 Apiospora genomes using comparative genomics revels a genus with tremendous synthesis potential of carbohydrate active enzymes and secondary metabolites.</title>
        <authorList>
            <person name="Sorensen T."/>
        </authorList>
    </citation>
    <scope>NUCLEOTIDE SEQUENCE [LARGE SCALE GENOMIC DNA]</scope>
    <source>
        <strain evidence="2 3">CBS 20057</strain>
    </source>
</reference>